<feature type="transmembrane region" description="Helical" evidence="10">
    <location>
        <begin position="240"/>
        <end position="263"/>
    </location>
</feature>
<keyword evidence="4" id="KW-0997">Cell inner membrane</keyword>
<protein>
    <recommendedName>
        <fullName evidence="8">Autoinducer 2 import system permease protein LsrD</fullName>
    </recommendedName>
</protein>
<sequence>MMTTLLSRRTRRGPSPEQKEPVTVEEGTSAAEWVRRVMSRQETTLAIVVVVVGVLAAMKSDLFLDSDNLLEILRSSVIYFVMGCGAGLLIIGGGLDFAAGAIFTLSALMASKMLVSSVPWPIAILGGLALAALVGAINHVVITYWHVPPIIATLGMFYMLTGVDNLVTGGNDVIGLPQVVQDIGQGSILGVPNIVLIAIVVGLWFWVLLERTRFGVNVRALGGNRAAAVANGVRATRVDLALYVLSAVTAGLAGVIYSARVGSAQVTAGGSSTTLIVVTAVLIGGVSLLGGLGSIQGIAIGAVLLSLIDNALVLSNIPPQYNTIVVGAILVGAVAIDHLRRERIFRKR</sequence>
<feature type="transmembrane region" description="Helical" evidence="10">
    <location>
        <begin position="120"/>
        <end position="141"/>
    </location>
</feature>
<reference evidence="11 12" key="1">
    <citation type="submission" date="2018-08" db="EMBL/GenBank/DDBJ databases">
        <title>Aeromicrobium sp. M2KJ-4, whole genome shotgun sequence.</title>
        <authorList>
            <person name="Tuo L."/>
        </authorList>
    </citation>
    <scope>NUCLEOTIDE SEQUENCE [LARGE SCALE GENOMIC DNA]</scope>
    <source>
        <strain evidence="11 12">M2KJ-4</strain>
    </source>
</reference>
<feature type="transmembrane region" description="Helical" evidence="10">
    <location>
        <begin position="275"/>
        <end position="308"/>
    </location>
</feature>
<proteinExistence type="predicted"/>
<feature type="region of interest" description="Disordered" evidence="9">
    <location>
        <begin position="1"/>
        <end position="25"/>
    </location>
</feature>
<gene>
    <name evidence="11" type="ORF">DX116_18740</name>
</gene>
<feature type="transmembrane region" description="Helical" evidence="10">
    <location>
        <begin position="147"/>
        <end position="167"/>
    </location>
</feature>
<evidence type="ECO:0000256" key="5">
    <source>
        <dbReference type="ARBA" id="ARBA00022692"/>
    </source>
</evidence>
<feature type="transmembrane region" description="Helical" evidence="10">
    <location>
        <begin position="188"/>
        <end position="209"/>
    </location>
</feature>
<dbReference type="PANTHER" id="PTHR32196:SF71">
    <property type="entry name" value="AUTOINDUCER 2 IMPORT SYSTEM PERMEASE PROTEIN LSRD"/>
    <property type="match status" value="1"/>
</dbReference>
<dbReference type="Pfam" id="PF02653">
    <property type="entry name" value="BPD_transp_2"/>
    <property type="match status" value="1"/>
</dbReference>
<evidence type="ECO:0000256" key="7">
    <source>
        <dbReference type="ARBA" id="ARBA00023136"/>
    </source>
</evidence>
<evidence type="ECO:0000256" key="3">
    <source>
        <dbReference type="ARBA" id="ARBA00022475"/>
    </source>
</evidence>
<comment type="subcellular location">
    <subcellularLocation>
        <location evidence="1">Cell membrane</location>
        <topology evidence="1">Multi-pass membrane protein</topology>
    </subcellularLocation>
</comment>
<accession>A0A371NYY9</accession>
<dbReference type="CDD" id="cd06579">
    <property type="entry name" value="TM_PBP1_transp_AraH_like"/>
    <property type="match status" value="1"/>
</dbReference>
<feature type="transmembrane region" description="Helical" evidence="10">
    <location>
        <begin position="45"/>
        <end position="64"/>
    </location>
</feature>
<dbReference type="AlphaFoldDB" id="A0A371NYY9"/>
<dbReference type="GO" id="GO:0022857">
    <property type="term" value="F:transmembrane transporter activity"/>
    <property type="evidence" value="ECO:0007669"/>
    <property type="project" value="InterPro"/>
</dbReference>
<evidence type="ECO:0000256" key="1">
    <source>
        <dbReference type="ARBA" id="ARBA00004651"/>
    </source>
</evidence>
<name>A0A371NYY9_9ACTN</name>
<evidence type="ECO:0000313" key="11">
    <source>
        <dbReference type="EMBL" id="REK68899.1"/>
    </source>
</evidence>
<dbReference type="GO" id="GO:0005886">
    <property type="term" value="C:plasma membrane"/>
    <property type="evidence" value="ECO:0007669"/>
    <property type="project" value="UniProtKB-SubCell"/>
</dbReference>
<dbReference type="InterPro" id="IPR001851">
    <property type="entry name" value="ABC_transp_permease"/>
</dbReference>
<dbReference type="Proteomes" id="UP000265581">
    <property type="component" value="Unassembled WGS sequence"/>
</dbReference>
<comment type="caution">
    <text evidence="11">The sequence shown here is derived from an EMBL/GenBank/DDBJ whole genome shotgun (WGS) entry which is preliminary data.</text>
</comment>
<evidence type="ECO:0000256" key="2">
    <source>
        <dbReference type="ARBA" id="ARBA00022448"/>
    </source>
</evidence>
<keyword evidence="3" id="KW-1003">Cell membrane</keyword>
<organism evidence="11 12">
    <name type="scientific">Aeromicrobium endophyticum</name>
    <dbReference type="NCBI Taxonomy" id="2292704"/>
    <lineage>
        <taxon>Bacteria</taxon>
        <taxon>Bacillati</taxon>
        <taxon>Actinomycetota</taxon>
        <taxon>Actinomycetes</taxon>
        <taxon>Propionibacteriales</taxon>
        <taxon>Nocardioidaceae</taxon>
        <taxon>Aeromicrobium</taxon>
    </lineage>
</organism>
<dbReference type="PANTHER" id="PTHR32196">
    <property type="entry name" value="ABC TRANSPORTER PERMEASE PROTEIN YPHD-RELATED-RELATED"/>
    <property type="match status" value="1"/>
</dbReference>
<keyword evidence="6 10" id="KW-1133">Transmembrane helix</keyword>
<keyword evidence="12" id="KW-1185">Reference proteome</keyword>
<evidence type="ECO:0000256" key="9">
    <source>
        <dbReference type="SAM" id="MobiDB-lite"/>
    </source>
</evidence>
<dbReference type="EMBL" id="QUBR01000003">
    <property type="protein sequence ID" value="REK68899.1"/>
    <property type="molecule type" value="Genomic_DNA"/>
</dbReference>
<feature type="transmembrane region" description="Helical" evidence="10">
    <location>
        <begin position="320"/>
        <end position="339"/>
    </location>
</feature>
<evidence type="ECO:0000256" key="6">
    <source>
        <dbReference type="ARBA" id="ARBA00022989"/>
    </source>
</evidence>
<feature type="transmembrane region" description="Helical" evidence="10">
    <location>
        <begin position="76"/>
        <end position="108"/>
    </location>
</feature>
<evidence type="ECO:0000256" key="10">
    <source>
        <dbReference type="SAM" id="Phobius"/>
    </source>
</evidence>
<evidence type="ECO:0000313" key="12">
    <source>
        <dbReference type="Proteomes" id="UP000265581"/>
    </source>
</evidence>
<keyword evidence="7 10" id="KW-0472">Membrane</keyword>
<evidence type="ECO:0000256" key="8">
    <source>
        <dbReference type="ARBA" id="ARBA00039381"/>
    </source>
</evidence>
<evidence type="ECO:0000256" key="4">
    <source>
        <dbReference type="ARBA" id="ARBA00022519"/>
    </source>
</evidence>
<keyword evidence="2" id="KW-0813">Transport</keyword>
<keyword evidence="5 10" id="KW-0812">Transmembrane</keyword>